<dbReference type="GO" id="GO:0016758">
    <property type="term" value="F:hexosyltransferase activity"/>
    <property type="evidence" value="ECO:0007669"/>
    <property type="project" value="UniProtKB-ARBA"/>
</dbReference>
<evidence type="ECO:0000313" key="4">
    <source>
        <dbReference type="EMBL" id="MDX6182205.1"/>
    </source>
</evidence>
<accession>A0AAJ2S982</accession>
<dbReference type="RefSeq" id="WP_229975076.1">
    <property type="nucleotide sequence ID" value="NZ_CP087133.1"/>
</dbReference>
<dbReference type="EC" id="2.4.-.-" evidence="5"/>
<keyword evidence="2 5" id="KW-0808">Transferase</keyword>
<keyword evidence="1 5" id="KW-0328">Glycosyltransferase</keyword>
<comment type="caution">
    <text evidence="5">The sequence shown here is derived from an EMBL/GenBank/DDBJ whole genome shotgun (WGS) entry which is preliminary data.</text>
</comment>
<proteinExistence type="predicted"/>
<sequence>MKFSIIIPVYNVEKYVERCILSCVNQNLASTEYEIIVINDGSPDNSLEIINGLAKLYDNIKVFTQENQGLSVARNNGLKFAIGEYIWFVDSDDWIEPNCILDLYNKCKKFSLDVLLFDANDYFGEVCTKRMSLTSYDEFPIDGRTYLLSDKIVFPVCFKIMKRDFLIDNHLFFMENIMHEDNEFIPRMFFFATKVLRANTILYNVYNNPKSITRSINPKKSFDLIKVAKSHATFLIDKIRDDHLKIEFYDYLGLAINSALNNTKLMDNTNRAFFYLELKKNKDLFFLMKKSSSLKYRLEAQFYLISPNLFRAIYSIYLKYN</sequence>
<evidence type="ECO:0000313" key="5">
    <source>
        <dbReference type="EMBL" id="MDX6185882.1"/>
    </source>
</evidence>
<dbReference type="Gene3D" id="3.90.550.10">
    <property type="entry name" value="Spore Coat Polysaccharide Biosynthesis Protein SpsA, Chain A"/>
    <property type="match status" value="1"/>
</dbReference>
<evidence type="ECO:0000259" key="3">
    <source>
        <dbReference type="Pfam" id="PF00535"/>
    </source>
</evidence>
<dbReference type="InterPro" id="IPR029044">
    <property type="entry name" value="Nucleotide-diphossugar_trans"/>
</dbReference>
<name>A0AAJ2S982_9FLAO</name>
<evidence type="ECO:0000313" key="7">
    <source>
        <dbReference type="Proteomes" id="UP001278738"/>
    </source>
</evidence>
<dbReference type="PANTHER" id="PTHR22916">
    <property type="entry name" value="GLYCOSYLTRANSFERASE"/>
    <property type="match status" value="1"/>
</dbReference>
<dbReference type="SUPFAM" id="SSF53448">
    <property type="entry name" value="Nucleotide-diphospho-sugar transferases"/>
    <property type="match status" value="1"/>
</dbReference>
<dbReference type="InterPro" id="IPR001173">
    <property type="entry name" value="Glyco_trans_2-like"/>
</dbReference>
<dbReference type="Proteomes" id="UP001270053">
    <property type="component" value="Unassembled WGS sequence"/>
</dbReference>
<dbReference type="AlphaFoldDB" id="A0AAJ2S982"/>
<keyword evidence="7" id="KW-1185">Reference proteome</keyword>
<feature type="domain" description="Glycosyltransferase 2-like" evidence="3">
    <location>
        <begin position="4"/>
        <end position="164"/>
    </location>
</feature>
<evidence type="ECO:0000256" key="2">
    <source>
        <dbReference type="ARBA" id="ARBA00022679"/>
    </source>
</evidence>
<dbReference type="EMBL" id="JAWXVG010000003">
    <property type="protein sequence ID" value="MDX6182205.1"/>
    <property type="molecule type" value="Genomic_DNA"/>
</dbReference>
<evidence type="ECO:0000256" key="1">
    <source>
        <dbReference type="ARBA" id="ARBA00022676"/>
    </source>
</evidence>
<dbReference type="Proteomes" id="UP001278738">
    <property type="component" value="Unassembled WGS sequence"/>
</dbReference>
<dbReference type="Pfam" id="PF00535">
    <property type="entry name" value="Glycos_transf_2"/>
    <property type="match status" value="1"/>
</dbReference>
<dbReference type="CDD" id="cd00761">
    <property type="entry name" value="Glyco_tranf_GTA_type"/>
    <property type="match status" value="1"/>
</dbReference>
<organism evidence="5 6">
    <name type="scientific">Flavobacterium flavipigmentatum</name>
    <dbReference type="NCBI Taxonomy" id="2893884"/>
    <lineage>
        <taxon>Bacteria</taxon>
        <taxon>Pseudomonadati</taxon>
        <taxon>Bacteroidota</taxon>
        <taxon>Flavobacteriia</taxon>
        <taxon>Flavobacteriales</taxon>
        <taxon>Flavobacteriaceae</taxon>
        <taxon>Flavobacterium</taxon>
    </lineage>
</organism>
<gene>
    <name evidence="4" type="ORF">SGQ18_08540</name>
    <name evidence="5" type="ORF">SGQ44_08950</name>
</gene>
<evidence type="ECO:0000313" key="6">
    <source>
        <dbReference type="Proteomes" id="UP001270053"/>
    </source>
</evidence>
<dbReference type="EMBL" id="JAWXVH010000003">
    <property type="protein sequence ID" value="MDX6185882.1"/>
    <property type="molecule type" value="Genomic_DNA"/>
</dbReference>
<dbReference type="PANTHER" id="PTHR22916:SF51">
    <property type="entry name" value="GLYCOSYLTRANSFERASE EPSH-RELATED"/>
    <property type="match status" value="1"/>
</dbReference>
<reference evidence="5 7" key="1">
    <citation type="submission" date="2023-11" db="EMBL/GenBank/DDBJ databases">
        <title>Unpublished Manusciprt.</title>
        <authorList>
            <person name="Saticioglu I.B."/>
            <person name="Ay H."/>
            <person name="Ajmi N."/>
            <person name="Altun S."/>
            <person name="Duman M."/>
        </authorList>
    </citation>
    <scope>NUCLEOTIDE SEQUENCE</scope>
    <source>
        <strain evidence="4 7">Fl-33</strain>
        <strain evidence="5">Fl-77</strain>
    </source>
</reference>
<protein>
    <submittedName>
        <fullName evidence="5">Glycosyltransferase</fullName>
        <ecNumber evidence="5">2.4.-.-</ecNumber>
    </submittedName>
</protein>